<dbReference type="InterPro" id="IPR007167">
    <property type="entry name" value="Fe-transptr_FeoA-like"/>
</dbReference>
<reference evidence="3 4" key="1">
    <citation type="submission" date="2016-10" db="EMBL/GenBank/DDBJ databases">
        <authorList>
            <person name="Varghese N."/>
            <person name="Submissions S."/>
        </authorList>
    </citation>
    <scope>NUCLEOTIDE SEQUENCE [LARGE SCALE GENOMIC DNA]</scope>
    <source>
        <strain evidence="3 4">DSM 1361</strain>
    </source>
</reference>
<dbReference type="SUPFAM" id="SSF50037">
    <property type="entry name" value="C-terminal domain of transcriptional repressors"/>
    <property type="match status" value="1"/>
</dbReference>
<sequence>MILKDMKVGQRGRIIKLHSEGTYNRRLCEMGFIPGTEFTVTHCAPLGSPMAIAVRGYEIIVGIDDARKVEVETI</sequence>
<organism evidence="3 4">
    <name type="scientific">Ruminobacter amylophilus</name>
    <dbReference type="NCBI Taxonomy" id="867"/>
    <lineage>
        <taxon>Bacteria</taxon>
        <taxon>Pseudomonadati</taxon>
        <taxon>Pseudomonadota</taxon>
        <taxon>Gammaproteobacteria</taxon>
        <taxon>Aeromonadales</taxon>
        <taxon>Succinivibrionaceae</taxon>
        <taxon>Ruminobacter</taxon>
    </lineage>
</organism>
<keyword evidence="1" id="KW-0408">Iron</keyword>
<dbReference type="EMBL" id="FOXF01000006">
    <property type="protein sequence ID" value="SFP14952.1"/>
    <property type="molecule type" value="Genomic_DNA"/>
</dbReference>
<dbReference type="SMART" id="SM00899">
    <property type="entry name" value="FeoA"/>
    <property type="match status" value="1"/>
</dbReference>
<keyword evidence="4" id="KW-1185">Reference proteome</keyword>
<dbReference type="PANTHER" id="PTHR42954:SF2">
    <property type="entry name" value="FE(2+) TRANSPORT PROTEIN A"/>
    <property type="match status" value="1"/>
</dbReference>
<dbReference type="Proteomes" id="UP000243745">
    <property type="component" value="Unassembled WGS sequence"/>
</dbReference>
<accession>A0A662ZFC3</accession>
<evidence type="ECO:0000256" key="1">
    <source>
        <dbReference type="ARBA" id="ARBA00023004"/>
    </source>
</evidence>
<dbReference type="Pfam" id="PF04023">
    <property type="entry name" value="FeoA"/>
    <property type="match status" value="1"/>
</dbReference>
<dbReference type="InterPro" id="IPR038157">
    <property type="entry name" value="FeoA_core_dom"/>
</dbReference>
<gene>
    <name evidence="3" type="ORF">SAMN02910344_00561</name>
</gene>
<protein>
    <submittedName>
        <fullName evidence="3">Ferrous iron transport protein A</fullName>
    </submittedName>
</protein>
<name>A0A662ZFC3_9GAMM</name>
<dbReference type="OrthoDB" id="9811076at2"/>
<dbReference type="RefSeq" id="WP_031578046.1">
    <property type="nucleotide sequence ID" value="NZ_FOXF01000006.1"/>
</dbReference>
<feature type="domain" description="Ferrous iron transporter FeoA-like" evidence="2">
    <location>
        <begin position="1"/>
        <end position="73"/>
    </location>
</feature>
<dbReference type="GO" id="GO:0046914">
    <property type="term" value="F:transition metal ion binding"/>
    <property type="evidence" value="ECO:0007669"/>
    <property type="project" value="InterPro"/>
</dbReference>
<dbReference type="PANTHER" id="PTHR42954">
    <property type="entry name" value="FE(2+) TRANSPORT PROTEIN A"/>
    <property type="match status" value="1"/>
</dbReference>
<evidence type="ECO:0000259" key="2">
    <source>
        <dbReference type="SMART" id="SM00899"/>
    </source>
</evidence>
<proteinExistence type="predicted"/>
<evidence type="ECO:0000313" key="4">
    <source>
        <dbReference type="Proteomes" id="UP000243745"/>
    </source>
</evidence>
<dbReference type="AlphaFoldDB" id="A0A662ZFC3"/>
<evidence type="ECO:0000313" key="3">
    <source>
        <dbReference type="EMBL" id="SFP14952.1"/>
    </source>
</evidence>
<dbReference type="InterPro" id="IPR008988">
    <property type="entry name" value="Transcriptional_repressor_C"/>
</dbReference>
<dbReference type="InterPro" id="IPR052713">
    <property type="entry name" value="FeoA"/>
</dbReference>
<dbReference type="Gene3D" id="2.30.30.90">
    <property type="match status" value="1"/>
</dbReference>